<sequence>MGIDLLFPVPATKWLAIIYLCNKPIRLYVDYPGLNYSRVFGAETYPLADPQSTLNLSRSKQKKDNMDGDDSSIA</sequence>
<feature type="region of interest" description="Disordered" evidence="1">
    <location>
        <begin position="49"/>
        <end position="74"/>
    </location>
</feature>
<evidence type="ECO:0000313" key="2">
    <source>
        <dbReference type="EMBL" id="KAF7267603.1"/>
    </source>
</evidence>
<proteinExistence type="predicted"/>
<evidence type="ECO:0000313" key="3">
    <source>
        <dbReference type="Proteomes" id="UP000625711"/>
    </source>
</evidence>
<dbReference type="Proteomes" id="UP000625711">
    <property type="component" value="Unassembled WGS sequence"/>
</dbReference>
<protein>
    <submittedName>
        <fullName evidence="2">Uncharacterized protein</fullName>
    </submittedName>
</protein>
<dbReference type="AlphaFoldDB" id="A0A834HU97"/>
<organism evidence="2 3">
    <name type="scientific">Rhynchophorus ferrugineus</name>
    <name type="common">Red palm weevil</name>
    <name type="synonym">Curculio ferrugineus</name>
    <dbReference type="NCBI Taxonomy" id="354439"/>
    <lineage>
        <taxon>Eukaryota</taxon>
        <taxon>Metazoa</taxon>
        <taxon>Ecdysozoa</taxon>
        <taxon>Arthropoda</taxon>
        <taxon>Hexapoda</taxon>
        <taxon>Insecta</taxon>
        <taxon>Pterygota</taxon>
        <taxon>Neoptera</taxon>
        <taxon>Endopterygota</taxon>
        <taxon>Coleoptera</taxon>
        <taxon>Polyphaga</taxon>
        <taxon>Cucujiformia</taxon>
        <taxon>Curculionidae</taxon>
        <taxon>Dryophthorinae</taxon>
        <taxon>Rhynchophorus</taxon>
    </lineage>
</organism>
<name>A0A834HU97_RHYFE</name>
<reference evidence="2" key="1">
    <citation type="submission" date="2020-08" db="EMBL/GenBank/DDBJ databases">
        <title>Genome sequencing and assembly of the red palm weevil Rhynchophorus ferrugineus.</title>
        <authorList>
            <person name="Dias G.B."/>
            <person name="Bergman C.M."/>
            <person name="Manee M."/>
        </authorList>
    </citation>
    <scope>NUCLEOTIDE SEQUENCE</scope>
    <source>
        <strain evidence="2">AA-2017</strain>
        <tissue evidence="2">Whole larva</tissue>
    </source>
</reference>
<evidence type="ECO:0000256" key="1">
    <source>
        <dbReference type="SAM" id="MobiDB-lite"/>
    </source>
</evidence>
<dbReference type="EMBL" id="JAACXV010014404">
    <property type="protein sequence ID" value="KAF7267603.1"/>
    <property type="molecule type" value="Genomic_DNA"/>
</dbReference>
<gene>
    <name evidence="2" type="ORF">GWI33_019194</name>
</gene>
<keyword evidence="3" id="KW-1185">Reference proteome</keyword>
<accession>A0A834HU97</accession>
<comment type="caution">
    <text evidence="2">The sequence shown here is derived from an EMBL/GenBank/DDBJ whole genome shotgun (WGS) entry which is preliminary data.</text>
</comment>